<keyword evidence="10" id="KW-0997">Cell inner membrane</keyword>
<comment type="function">
    <text evidence="8 10 11">Involved in peptidoglycan biosynthesis. Transports lipid-linked peptidoglycan precursors from the inner to the outer leaflet of the cytoplasmic membrane.</text>
</comment>
<feature type="transmembrane region" description="Helical" evidence="10">
    <location>
        <begin position="94"/>
        <end position="118"/>
    </location>
</feature>
<evidence type="ECO:0000313" key="13">
    <source>
        <dbReference type="Proteomes" id="UP000460626"/>
    </source>
</evidence>
<dbReference type="Proteomes" id="UP000460626">
    <property type="component" value="Unassembled WGS sequence"/>
</dbReference>
<dbReference type="OrthoDB" id="9816572at2"/>
<feature type="transmembrane region" description="Helical" evidence="10">
    <location>
        <begin position="488"/>
        <end position="512"/>
    </location>
</feature>
<evidence type="ECO:0000256" key="4">
    <source>
        <dbReference type="ARBA" id="ARBA00022960"/>
    </source>
</evidence>
<name>A0A844ZVY0_9SPHN</name>
<keyword evidence="7 10" id="KW-0472">Membrane</keyword>
<dbReference type="GO" id="GO:0034204">
    <property type="term" value="P:lipid translocation"/>
    <property type="evidence" value="ECO:0007669"/>
    <property type="project" value="TreeGrafter"/>
</dbReference>
<feature type="transmembrane region" description="Helical" evidence="10">
    <location>
        <begin position="392"/>
        <end position="411"/>
    </location>
</feature>
<evidence type="ECO:0000256" key="8">
    <source>
        <dbReference type="ARBA" id="ARBA00060041"/>
    </source>
</evidence>
<evidence type="ECO:0000256" key="2">
    <source>
        <dbReference type="ARBA" id="ARBA00022475"/>
    </source>
</evidence>
<evidence type="ECO:0000313" key="12">
    <source>
        <dbReference type="EMBL" id="MXO92223.1"/>
    </source>
</evidence>
<dbReference type="GO" id="GO:0015648">
    <property type="term" value="F:lipid-linked peptidoglycan transporter activity"/>
    <property type="evidence" value="ECO:0007669"/>
    <property type="project" value="UniProtKB-UniRule"/>
</dbReference>
<keyword evidence="10 11" id="KW-0961">Cell wall biogenesis/degradation</keyword>
<protein>
    <recommendedName>
        <fullName evidence="10">Probable lipid II flippase MurJ</fullName>
    </recommendedName>
</protein>
<gene>
    <name evidence="10 12" type="primary">murJ</name>
    <name evidence="12" type="ORF">GRI62_01200</name>
</gene>
<comment type="subcellular location">
    <subcellularLocation>
        <location evidence="10">Cell inner membrane</location>
        <topology evidence="10">Multi-pass membrane protein</topology>
    </subcellularLocation>
    <subcellularLocation>
        <location evidence="1">Cell membrane</location>
        <topology evidence="1">Multi-pass membrane protein</topology>
    </subcellularLocation>
</comment>
<dbReference type="GO" id="GO:0009252">
    <property type="term" value="P:peptidoglycan biosynthetic process"/>
    <property type="evidence" value="ECO:0007669"/>
    <property type="project" value="UniProtKB-UniRule"/>
</dbReference>
<evidence type="ECO:0000256" key="7">
    <source>
        <dbReference type="ARBA" id="ARBA00023136"/>
    </source>
</evidence>
<evidence type="ECO:0000256" key="9">
    <source>
        <dbReference type="ARBA" id="ARBA00061532"/>
    </source>
</evidence>
<dbReference type="InterPro" id="IPR051050">
    <property type="entry name" value="Lipid_II_flippase_MurJ/MviN"/>
</dbReference>
<organism evidence="12 13">
    <name type="scientific">Aurantiacibacter arachoides</name>
    <dbReference type="NCBI Taxonomy" id="1850444"/>
    <lineage>
        <taxon>Bacteria</taxon>
        <taxon>Pseudomonadati</taxon>
        <taxon>Pseudomonadota</taxon>
        <taxon>Alphaproteobacteria</taxon>
        <taxon>Sphingomonadales</taxon>
        <taxon>Erythrobacteraceae</taxon>
        <taxon>Aurantiacibacter</taxon>
    </lineage>
</organism>
<feature type="transmembrane region" description="Helical" evidence="10">
    <location>
        <begin position="323"/>
        <end position="347"/>
    </location>
</feature>
<accession>A0A844ZVY0</accession>
<keyword evidence="10 11" id="KW-0813">Transport</keyword>
<dbReference type="NCBIfam" id="TIGR01695">
    <property type="entry name" value="murJ_mviN"/>
    <property type="match status" value="1"/>
</dbReference>
<dbReference type="PRINTS" id="PR01806">
    <property type="entry name" value="VIRFACTRMVIN"/>
</dbReference>
<dbReference type="PANTHER" id="PTHR47019:SF1">
    <property type="entry name" value="LIPID II FLIPPASE MURJ"/>
    <property type="match status" value="1"/>
</dbReference>
<keyword evidence="3 10" id="KW-0812">Transmembrane</keyword>
<keyword evidence="6 10" id="KW-1133">Transmembrane helix</keyword>
<dbReference type="AlphaFoldDB" id="A0A844ZVY0"/>
<dbReference type="RefSeq" id="WP_131451605.1">
    <property type="nucleotide sequence ID" value="NZ_BMJK01000001.1"/>
</dbReference>
<feature type="transmembrane region" description="Helical" evidence="10">
    <location>
        <begin position="138"/>
        <end position="157"/>
    </location>
</feature>
<dbReference type="Pfam" id="PF03023">
    <property type="entry name" value="MurJ"/>
    <property type="match status" value="1"/>
</dbReference>
<dbReference type="GO" id="GO:0008360">
    <property type="term" value="P:regulation of cell shape"/>
    <property type="evidence" value="ECO:0007669"/>
    <property type="project" value="UniProtKB-UniRule"/>
</dbReference>
<feature type="transmembrane region" description="Helical" evidence="10">
    <location>
        <begin position="197"/>
        <end position="218"/>
    </location>
</feature>
<feature type="transmembrane region" description="Helical" evidence="10">
    <location>
        <begin position="239"/>
        <end position="264"/>
    </location>
</feature>
<evidence type="ECO:0000256" key="5">
    <source>
        <dbReference type="ARBA" id="ARBA00022984"/>
    </source>
</evidence>
<evidence type="ECO:0000256" key="10">
    <source>
        <dbReference type="HAMAP-Rule" id="MF_02078"/>
    </source>
</evidence>
<dbReference type="PANTHER" id="PTHR47019">
    <property type="entry name" value="LIPID II FLIPPASE MURJ"/>
    <property type="match status" value="1"/>
</dbReference>
<keyword evidence="4 10" id="KW-0133">Cell shape</keyword>
<comment type="caution">
    <text evidence="12">The sequence shown here is derived from an EMBL/GenBank/DDBJ whole genome shotgun (WGS) entry which is preliminary data.</text>
</comment>
<feature type="transmembrane region" description="Helical" evidence="10">
    <location>
        <begin position="417"/>
        <end position="439"/>
    </location>
</feature>
<feature type="transmembrane region" description="Helical" evidence="10">
    <location>
        <begin position="459"/>
        <end position="476"/>
    </location>
</feature>
<feature type="transmembrane region" description="Helical" evidence="10">
    <location>
        <begin position="164"/>
        <end position="185"/>
    </location>
</feature>
<feature type="transmembrane region" description="Helical" evidence="10">
    <location>
        <begin position="284"/>
        <end position="302"/>
    </location>
</feature>
<comment type="pathway">
    <text evidence="10">Cell wall biogenesis; peptidoglycan biosynthesis.</text>
</comment>
<proteinExistence type="inferred from homology"/>
<dbReference type="UniPathway" id="UPA00219"/>
<dbReference type="CDD" id="cd13123">
    <property type="entry name" value="MATE_MurJ_like"/>
    <property type="match status" value="1"/>
</dbReference>
<evidence type="ECO:0000256" key="6">
    <source>
        <dbReference type="ARBA" id="ARBA00022989"/>
    </source>
</evidence>
<evidence type="ECO:0000256" key="3">
    <source>
        <dbReference type="ARBA" id="ARBA00022692"/>
    </source>
</evidence>
<keyword evidence="2 10" id="KW-1003">Cell membrane</keyword>
<evidence type="ECO:0000256" key="11">
    <source>
        <dbReference type="PIRNR" id="PIRNR002869"/>
    </source>
</evidence>
<evidence type="ECO:0000256" key="1">
    <source>
        <dbReference type="ARBA" id="ARBA00004651"/>
    </source>
</evidence>
<reference evidence="12 13" key="1">
    <citation type="submission" date="2019-12" db="EMBL/GenBank/DDBJ databases">
        <title>Genomic-based taxomic classification of the family Erythrobacteraceae.</title>
        <authorList>
            <person name="Xu L."/>
        </authorList>
    </citation>
    <scope>NUCLEOTIDE SEQUENCE [LARGE SCALE GENOMIC DNA]</scope>
    <source>
        <strain evidence="12 13">RC4-10-4</strain>
    </source>
</reference>
<dbReference type="InterPro" id="IPR004268">
    <property type="entry name" value="MurJ"/>
</dbReference>
<comment type="similarity">
    <text evidence="9 10 11">Belongs to the MurJ/MviN family.</text>
</comment>
<keyword evidence="13" id="KW-1185">Reference proteome</keyword>
<dbReference type="EMBL" id="WTYH01000001">
    <property type="protein sequence ID" value="MXO92223.1"/>
    <property type="molecule type" value="Genomic_DNA"/>
</dbReference>
<sequence length="537" mass="57826">MSLVRNVGTIGGLTLVSRVFGFARDMLLARVLGAGLVADAWQLAFTLPNTFRRLFAEGAFSVAFVPMYTRRLADSESESGDGGADEFAGDVLSVFVWVLLGFSALCILAMPGIVWLLAREYQEVAGKFELSVWLSRVTFPYLGLVSLVAMLSGVLNARSRFAPGAFVPVLLNVVMIGGIVIGWYMRGASDDDLVVGWALAISLVVAGAAQLAYMWWAVRRAGVRLAIKRPRFTPEVKRLMMLMLPATFGAGIYQISQLVDTFFATSLPQGSLSLLKYADRLNQMPLGIFGIALGTAILPMLARHIQADNRAEAQRLQANAVEIAMLLCLPSAVALSICAEAFTAGIFQGGRMTPADTAIMGNIVVALVCGLPAYVLIKVFQPAFFSREDTRTPVWVAAFALSVNIALNFYVVPRYGIVGLAGATAFTATLNVLTLYAILQVRGWFAFTGKLAGRIARQIVATAAMAALLIWLVPVLEPYWRGNAFHRVWSLGALVAAGAAVFFAVALLIGALDKDLVRQLTRKRAIPKAEGPPNLSE</sequence>
<feature type="transmembrane region" description="Helical" evidence="10">
    <location>
        <begin position="359"/>
        <end position="380"/>
    </location>
</feature>
<dbReference type="PIRSF" id="PIRSF002869">
    <property type="entry name" value="MviN"/>
    <property type="match status" value="1"/>
</dbReference>
<dbReference type="HAMAP" id="MF_02078">
    <property type="entry name" value="MurJ_MviN"/>
    <property type="match status" value="1"/>
</dbReference>
<keyword evidence="5 10" id="KW-0573">Peptidoglycan synthesis</keyword>
<dbReference type="GO" id="GO:0005886">
    <property type="term" value="C:plasma membrane"/>
    <property type="evidence" value="ECO:0007669"/>
    <property type="project" value="UniProtKB-SubCell"/>
</dbReference>
<dbReference type="GO" id="GO:0071555">
    <property type="term" value="P:cell wall organization"/>
    <property type="evidence" value="ECO:0007669"/>
    <property type="project" value="UniProtKB-UniRule"/>
</dbReference>